<dbReference type="HOGENOM" id="CLU_710787_0_0_1"/>
<evidence type="ECO:0000256" key="1">
    <source>
        <dbReference type="SAM" id="SignalP"/>
    </source>
</evidence>
<dbReference type="Gene3D" id="2.60.120.200">
    <property type="match status" value="2"/>
</dbReference>
<dbReference type="eggNOG" id="ENOG502T7NY">
    <property type="taxonomic scope" value="Eukaryota"/>
</dbReference>
<dbReference type="EMBL" id="CM000639">
    <property type="protein sequence ID" value="EED95133.1"/>
    <property type="molecule type" value="Genomic_DNA"/>
</dbReference>
<keyword evidence="1" id="KW-0732">Signal</keyword>
<feature type="chain" id="PRO_5002869258" evidence="1">
    <location>
        <begin position="22"/>
        <end position="389"/>
    </location>
</feature>
<reference evidence="2 3" key="1">
    <citation type="journal article" date="2004" name="Science">
        <title>The genome of the diatom Thalassiosira pseudonana: ecology, evolution, and metabolism.</title>
        <authorList>
            <person name="Armbrust E.V."/>
            <person name="Berges J.A."/>
            <person name="Bowler C."/>
            <person name="Green B.R."/>
            <person name="Martinez D."/>
            <person name="Putnam N.H."/>
            <person name="Zhou S."/>
            <person name="Allen A.E."/>
            <person name="Apt K.E."/>
            <person name="Bechner M."/>
            <person name="Brzezinski M.A."/>
            <person name="Chaal B.K."/>
            <person name="Chiovitti A."/>
            <person name="Davis A.K."/>
            <person name="Demarest M.S."/>
            <person name="Detter J.C."/>
            <person name="Glavina T."/>
            <person name="Goodstein D."/>
            <person name="Hadi M.Z."/>
            <person name="Hellsten U."/>
            <person name="Hildebrand M."/>
            <person name="Jenkins B.D."/>
            <person name="Jurka J."/>
            <person name="Kapitonov V.V."/>
            <person name="Kroger N."/>
            <person name="Lau W.W."/>
            <person name="Lane T.W."/>
            <person name="Larimer F.W."/>
            <person name="Lippmeier J.C."/>
            <person name="Lucas S."/>
            <person name="Medina M."/>
            <person name="Montsant A."/>
            <person name="Obornik M."/>
            <person name="Parker M.S."/>
            <person name="Palenik B."/>
            <person name="Pazour G.J."/>
            <person name="Richardson P.M."/>
            <person name="Rynearson T.A."/>
            <person name="Saito M.A."/>
            <person name="Schwartz D.C."/>
            <person name="Thamatrakoln K."/>
            <person name="Valentin K."/>
            <person name="Vardi A."/>
            <person name="Wilkerson F.P."/>
            <person name="Rokhsar D.S."/>
        </authorList>
    </citation>
    <scope>NUCLEOTIDE SEQUENCE [LARGE SCALE GENOMIC DNA]</scope>
    <source>
        <strain evidence="2 3">CCMP1335</strain>
    </source>
</reference>
<keyword evidence="3" id="KW-1185">Reference proteome</keyword>
<dbReference type="GeneID" id="7448654"/>
<gene>
    <name evidence="2" type="ORF">THAPSDRAFT_21170</name>
</gene>
<dbReference type="PaxDb" id="35128-Thaps21170"/>
<accession>B8BTP9</accession>
<sequence length="389" mass="41898">MLYRALASLAVALSTASFGAAQISVDVGNPSPAGGSTEVSPGSWNVTAAGHDIWGSRDGFHFVAFEKNSDCTITAFIENWKTSNSWAKGGLMIRDSLDDNAAHATMMSTGAQYVAMQYRQSTGSSSGSYHTGFGTKRVWLRIVKEGNKVTGFVKREDEFGFSKFYTRDINFSGDSFFVGIAVTSHVQGTLSNFDVSSFEISDEVFSLPERDVGETGREIDTQAVSEGVWSIKGAGTDIGGTVDSFGFFNYKQSGDITATVHLDKLEERNINSKGGLMMRASHAADAPHVSLLTTGKGITMYYRETAGGDTSNKNVGVWSGNVELKLVKTGNEVACYYKHKSAPEWFHLGTATVAFDGDYYVGQAVTSAEYGQHATLYIGDIYINGEVIA</sequence>
<organism evidence="2 3">
    <name type="scientific">Thalassiosira pseudonana</name>
    <name type="common">Marine diatom</name>
    <name type="synonym">Cyclotella nana</name>
    <dbReference type="NCBI Taxonomy" id="35128"/>
    <lineage>
        <taxon>Eukaryota</taxon>
        <taxon>Sar</taxon>
        <taxon>Stramenopiles</taxon>
        <taxon>Ochrophyta</taxon>
        <taxon>Bacillariophyta</taxon>
        <taxon>Coscinodiscophyceae</taxon>
        <taxon>Thalassiosirophycidae</taxon>
        <taxon>Thalassiosirales</taxon>
        <taxon>Thalassiosiraceae</taxon>
        <taxon>Thalassiosira</taxon>
    </lineage>
</organism>
<protein>
    <submittedName>
        <fullName evidence="2">Uncharacterized protein</fullName>
    </submittedName>
</protein>
<dbReference type="AlphaFoldDB" id="B8BTP9"/>
<name>B8BTP9_THAPS</name>
<dbReference type="Proteomes" id="UP000001449">
    <property type="component" value="Chromosome 2"/>
</dbReference>
<dbReference type="InParanoid" id="B8BTP9"/>
<reference evidence="2 3" key="2">
    <citation type="journal article" date="2008" name="Nature">
        <title>The Phaeodactylum genome reveals the evolutionary history of diatom genomes.</title>
        <authorList>
            <person name="Bowler C."/>
            <person name="Allen A.E."/>
            <person name="Badger J.H."/>
            <person name="Grimwood J."/>
            <person name="Jabbari K."/>
            <person name="Kuo A."/>
            <person name="Maheswari U."/>
            <person name="Martens C."/>
            <person name="Maumus F."/>
            <person name="Otillar R.P."/>
            <person name="Rayko E."/>
            <person name="Salamov A."/>
            <person name="Vandepoele K."/>
            <person name="Beszteri B."/>
            <person name="Gruber A."/>
            <person name="Heijde M."/>
            <person name="Katinka M."/>
            <person name="Mock T."/>
            <person name="Valentin K."/>
            <person name="Verret F."/>
            <person name="Berges J.A."/>
            <person name="Brownlee C."/>
            <person name="Cadoret J.P."/>
            <person name="Chiovitti A."/>
            <person name="Choi C.J."/>
            <person name="Coesel S."/>
            <person name="De Martino A."/>
            <person name="Detter J.C."/>
            <person name="Durkin C."/>
            <person name="Falciatore A."/>
            <person name="Fournet J."/>
            <person name="Haruta M."/>
            <person name="Huysman M.J."/>
            <person name="Jenkins B.D."/>
            <person name="Jiroutova K."/>
            <person name="Jorgensen R.E."/>
            <person name="Joubert Y."/>
            <person name="Kaplan A."/>
            <person name="Kroger N."/>
            <person name="Kroth P.G."/>
            <person name="La Roche J."/>
            <person name="Lindquist E."/>
            <person name="Lommer M."/>
            <person name="Martin-Jezequel V."/>
            <person name="Lopez P.J."/>
            <person name="Lucas S."/>
            <person name="Mangogna M."/>
            <person name="McGinnis K."/>
            <person name="Medlin L.K."/>
            <person name="Montsant A."/>
            <person name="Oudot-Le Secq M.P."/>
            <person name="Napoli C."/>
            <person name="Obornik M."/>
            <person name="Parker M.S."/>
            <person name="Petit J.L."/>
            <person name="Porcel B.M."/>
            <person name="Poulsen N."/>
            <person name="Robison M."/>
            <person name="Rychlewski L."/>
            <person name="Rynearson T.A."/>
            <person name="Schmutz J."/>
            <person name="Shapiro H."/>
            <person name="Siaut M."/>
            <person name="Stanley M."/>
            <person name="Sussman M.R."/>
            <person name="Taylor A.R."/>
            <person name="Vardi A."/>
            <person name="von Dassow P."/>
            <person name="Vyverman W."/>
            <person name="Willis A."/>
            <person name="Wyrwicz L.S."/>
            <person name="Rokhsar D.S."/>
            <person name="Weissenbach J."/>
            <person name="Armbrust E.V."/>
            <person name="Green B.R."/>
            <person name="Van de Peer Y."/>
            <person name="Grigoriev I.V."/>
        </authorList>
    </citation>
    <scope>NUCLEOTIDE SEQUENCE [LARGE SCALE GENOMIC DNA]</scope>
    <source>
        <strain evidence="2 3">CCMP1335</strain>
    </source>
</reference>
<proteinExistence type="predicted"/>
<evidence type="ECO:0000313" key="3">
    <source>
        <dbReference type="Proteomes" id="UP000001449"/>
    </source>
</evidence>
<feature type="signal peptide" evidence="1">
    <location>
        <begin position="1"/>
        <end position="21"/>
    </location>
</feature>
<dbReference type="RefSeq" id="XP_002287690.1">
    <property type="nucleotide sequence ID" value="XM_002287654.1"/>
</dbReference>
<evidence type="ECO:0000313" key="2">
    <source>
        <dbReference type="EMBL" id="EED95133.1"/>
    </source>
</evidence>
<dbReference type="KEGG" id="tps:THAPSDRAFT_21170"/>